<protein>
    <submittedName>
        <fullName evidence="1">Uncharacterized protein</fullName>
    </submittedName>
</protein>
<dbReference type="EMBL" id="CM020618">
    <property type="protein sequence ID" value="KAK1861463.1"/>
    <property type="molecule type" value="Genomic_DNA"/>
</dbReference>
<evidence type="ECO:0000313" key="2">
    <source>
        <dbReference type="Proteomes" id="UP000798662"/>
    </source>
</evidence>
<evidence type="ECO:0000313" key="1">
    <source>
        <dbReference type="EMBL" id="KAK1861463.1"/>
    </source>
</evidence>
<gene>
    <name evidence="1" type="ORF">I4F81_004047</name>
</gene>
<sequence length="215" mass="23717">MLGVSVGAVVKCTRRVIGALGAVAPQHVKWANARRRAGLSASAASKFGFDGCVGAADGTTFSLAYQPAFQPWTYYDRKQRYSLSGLITCDWDGYITNGVLGCTGAAPDTFVQSLTSWHHRPNLFFSAGQYLLGDQGMLYSRNLIGPCKQPEMNGPEHRNFNYQLARLRVKSEHTIGILKGRWGSLEELRIALSTDKHFSFALTWVMAYVVLHNVP</sequence>
<keyword evidence="2" id="KW-1185">Reference proteome</keyword>
<proteinExistence type="predicted"/>
<name>A0ACC3BV34_PYRYE</name>
<reference evidence="1" key="1">
    <citation type="submission" date="2019-11" db="EMBL/GenBank/DDBJ databases">
        <title>Nori genome reveals adaptations in red seaweeds to the harsh intertidal environment.</title>
        <authorList>
            <person name="Wang D."/>
            <person name="Mao Y."/>
        </authorList>
    </citation>
    <scope>NUCLEOTIDE SEQUENCE</scope>
    <source>
        <tissue evidence="1">Gametophyte</tissue>
    </source>
</reference>
<comment type="caution">
    <text evidence="1">The sequence shown here is derived from an EMBL/GenBank/DDBJ whole genome shotgun (WGS) entry which is preliminary data.</text>
</comment>
<accession>A0ACC3BV34</accession>
<dbReference type="Proteomes" id="UP000798662">
    <property type="component" value="Chromosome 1"/>
</dbReference>
<organism evidence="1 2">
    <name type="scientific">Pyropia yezoensis</name>
    <name type="common">Susabi-nori</name>
    <name type="synonym">Porphyra yezoensis</name>
    <dbReference type="NCBI Taxonomy" id="2788"/>
    <lineage>
        <taxon>Eukaryota</taxon>
        <taxon>Rhodophyta</taxon>
        <taxon>Bangiophyceae</taxon>
        <taxon>Bangiales</taxon>
        <taxon>Bangiaceae</taxon>
        <taxon>Pyropia</taxon>
    </lineage>
</organism>